<protein>
    <submittedName>
        <fullName evidence="7">Permease YjgP/YjgQ family protein</fullName>
    </submittedName>
</protein>
<keyword evidence="8" id="KW-1185">Reference proteome</keyword>
<evidence type="ECO:0000256" key="3">
    <source>
        <dbReference type="ARBA" id="ARBA00022692"/>
    </source>
</evidence>
<evidence type="ECO:0000313" key="7">
    <source>
        <dbReference type="EMBL" id="ABK15890.1"/>
    </source>
</evidence>
<dbReference type="NCBIfam" id="TIGR04408">
    <property type="entry name" value="LptG_lptG"/>
    <property type="match status" value="1"/>
</dbReference>
<feature type="transmembrane region" description="Helical" evidence="6">
    <location>
        <begin position="12"/>
        <end position="30"/>
    </location>
</feature>
<feature type="transmembrane region" description="Helical" evidence="6">
    <location>
        <begin position="60"/>
        <end position="80"/>
    </location>
</feature>
<dbReference type="EMBL" id="CP000478">
    <property type="protein sequence ID" value="ABK15890.1"/>
    <property type="molecule type" value="Genomic_DNA"/>
</dbReference>
<accession>A0LEN8</accession>
<dbReference type="eggNOG" id="COG0795">
    <property type="taxonomic scope" value="Bacteria"/>
</dbReference>
<dbReference type="Proteomes" id="UP000001784">
    <property type="component" value="Chromosome"/>
</dbReference>
<dbReference type="FunCoup" id="A0LEN8">
    <property type="interactions" value="204"/>
</dbReference>
<evidence type="ECO:0000256" key="6">
    <source>
        <dbReference type="SAM" id="Phobius"/>
    </source>
</evidence>
<gene>
    <name evidence="7" type="ordered locus">Sfum_0188</name>
</gene>
<comment type="subcellular location">
    <subcellularLocation>
        <location evidence="1">Cell membrane</location>
        <topology evidence="1">Multi-pass membrane protein</topology>
    </subcellularLocation>
</comment>
<feature type="transmembrane region" description="Helical" evidence="6">
    <location>
        <begin position="92"/>
        <end position="117"/>
    </location>
</feature>
<keyword evidence="3 6" id="KW-0812">Transmembrane</keyword>
<dbReference type="KEGG" id="sfu:Sfum_0188"/>
<keyword evidence="5 6" id="KW-0472">Membrane</keyword>
<dbReference type="GO" id="GO:0055085">
    <property type="term" value="P:transmembrane transport"/>
    <property type="evidence" value="ECO:0007669"/>
    <property type="project" value="InterPro"/>
</dbReference>
<dbReference type="STRING" id="335543.Sfum_0188"/>
<sequence>MRIIPRYVLRHFLPVFMLALFTFTSLYLIVDFFENMEQFIEKRVPAADTIAYFLNKTPSVAAQGIPMAALLGALITLGLLKRNRELIALEAAGVKTVTYVTPIVAAAFFIAAVHLVLGETVSRSMNQVSTKIWNEQVQRRKGHFSWGVENVWYHGQNVIYQVRFYDKRTQTLEKVSLFFLDPSFRLVQRLDARRFRWDGARWQAEQGLFLKFSESGTEQETFDQRAFTLQETPADFSGLETIPEELDWLDLYRYAEKIRQEGYNSLPYIIELHLRVAFPLSAIVLAILGIIIALRQSMHGGIALGVGIGLLVGSSYFVVQQLGCALAGAGALPPVVGVWAANVIFLAAAVYLWISNPSGG</sequence>
<evidence type="ECO:0000256" key="1">
    <source>
        <dbReference type="ARBA" id="ARBA00004651"/>
    </source>
</evidence>
<dbReference type="GO" id="GO:0043190">
    <property type="term" value="C:ATP-binding cassette (ABC) transporter complex"/>
    <property type="evidence" value="ECO:0007669"/>
    <property type="project" value="InterPro"/>
</dbReference>
<dbReference type="InterPro" id="IPR030923">
    <property type="entry name" value="LptG"/>
</dbReference>
<feature type="transmembrane region" description="Helical" evidence="6">
    <location>
        <begin position="301"/>
        <end position="319"/>
    </location>
</feature>
<proteinExistence type="predicted"/>
<dbReference type="InterPro" id="IPR005495">
    <property type="entry name" value="LptG/LptF_permease"/>
</dbReference>
<evidence type="ECO:0000256" key="2">
    <source>
        <dbReference type="ARBA" id="ARBA00022475"/>
    </source>
</evidence>
<feature type="transmembrane region" description="Helical" evidence="6">
    <location>
        <begin position="276"/>
        <end position="294"/>
    </location>
</feature>
<dbReference type="OrthoDB" id="9783403at2"/>
<dbReference type="Pfam" id="PF03739">
    <property type="entry name" value="LptF_LptG"/>
    <property type="match status" value="1"/>
</dbReference>
<dbReference type="PANTHER" id="PTHR33529">
    <property type="entry name" value="SLR0882 PROTEIN-RELATED"/>
    <property type="match status" value="1"/>
</dbReference>
<dbReference type="RefSeq" id="WP_011697063.1">
    <property type="nucleotide sequence ID" value="NC_008554.1"/>
</dbReference>
<evidence type="ECO:0000256" key="4">
    <source>
        <dbReference type="ARBA" id="ARBA00022989"/>
    </source>
</evidence>
<dbReference type="AlphaFoldDB" id="A0LEN8"/>
<keyword evidence="4 6" id="KW-1133">Transmembrane helix</keyword>
<keyword evidence="2" id="KW-1003">Cell membrane</keyword>
<feature type="transmembrane region" description="Helical" evidence="6">
    <location>
        <begin position="331"/>
        <end position="354"/>
    </location>
</feature>
<dbReference type="PANTHER" id="PTHR33529:SF6">
    <property type="entry name" value="YJGP_YJGQ FAMILY PERMEASE"/>
    <property type="match status" value="1"/>
</dbReference>
<organism evidence="7 8">
    <name type="scientific">Syntrophobacter fumaroxidans (strain DSM 10017 / MPOB)</name>
    <dbReference type="NCBI Taxonomy" id="335543"/>
    <lineage>
        <taxon>Bacteria</taxon>
        <taxon>Pseudomonadati</taxon>
        <taxon>Thermodesulfobacteriota</taxon>
        <taxon>Syntrophobacteria</taxon>
        <taxon>Syntrophobacterales</taxon>
        <taxon>Syntrophobacteraceae</taxon>
        <taxon>Syntrophobacter</taxon>
    </lineage>
</organism>
<name>A0LEN8_SYNFM</name>
<reference evidence="7 8" key="1">
    <citation type="submission" date="2006-10" db="EMBL/GenBank/DDBJ databases">
        <title>Complete sequence of Syntrophobacter fumaroxidans MPOB.</title>
        <authorList>
            <consortium name="US DOE Joint Genome Institute"/>
            <person name="Copeland A."/>
            <person name="Lucas S."/>
            <person name="Lapidus A."/>
            <person name="Barry K."/>
            <person name="Detter J.C."/>
            <person name="Glavina del Rio T."/>
            <person name="Hammon N."/>
            <person name="Israni S."/>
            <person name="Pitluck S."/>
            <person name="Goltsman E.G."/>
            <person name="Martinez M."/>
            <person name="Schmutz J."/>
            <person name="Larimer F."/>
            <person name="Land M."/>
            <person name="Hauser L."/>
            <person name="Kyrpides N."/>
            <person name="Kim E."/>
            <person name="Boone D.R."/>
            <person name="Brockman F."/>
            <person name="Culley D."/>
            <person name="Ferry J."/>
            <person name="Gunsalus R."/>
            <person name="McInerney M.J."/>
            <person name="Morrison M."/>
            <person name="Plugge C."/>
            <person name="Rohlin L."/>
            <person name="Scholten J."/>
            <person name="Sieber J."/>
            <person name="Stams A.J.M."/>
            <person name="Worm P."/>
            <person name="Henstra A.M."/>
            <person name="Richardson P."/>
        </authorList>
    </citation>
    <scope>NUCLEOTIDE SEQUENCE [LARGE SCALE GENOMIC DNA]</scope>
    <source>
        <strain evidence="8">DSM 10017 / MPOB</strain>
    </source>
</reference>
<dbReference type="InParanoid" id="A0LEN8"/>
<dbReference type="HOGENOM" id="CLU_028799_2_0_7"/>
<dbReference type="GO" id="GO:0015920">
    <property type="term" value="P:lipopolysaccharide transport"/>
    <property type="evidence" value="ECO:0007669"/>
    <property type="project" value="TreeGrafter"/>
</dbReference>
<evidence type="ECO:0000256" key="5">
    <source>
        <dbReference type="ARBA" id="ARBA00023136"/>
    </source>
</evidence>
<evidence type="ECO:0000313" key="8">
    <source>
        <dbReference type="Proteomes" id="UP000001784"/>
    </source>
</evidence>